<reference evidence="3" key="1">
    <citation type="submission" date="2016-10" db="EMBL/GenBank/DDBJ databases">
        <authorList>
            <person name="Varghese N."/>
            <person name="Submissions S."/>
        </authorList>
    </citation>
    <scope>NUCLEOTIDE SEQUENCE [LARGE SCALE GENOMIC DNA]</scope>
    <source>
        <strain evidence="3">DSM 26894</strain>
    </source>
</reference>
<proteinExistence type="predicted"/>
<dbReference type="Pfam" id="PF09898">
    <property type="entry name" value="DUF2125"/>
    <property type="match status" value="1"/>
</dbReference>
<evidence type="ECO:0000256" key="1">
    <source>
        <dbReference type="SAM" id="Phobius"/>
    </source>
</evidence>
<dbReference type="EMBL" id="FOZW01000010">
    <property type="protein sequence ID" value="SFT09709.1"/>
    <property type="molecule type" value="Genomic_DNA"/>
</dbReference>
<evidence type="ECO:0008006" key="4">
    <source>
        <dbReference type="Google" id="ProtNLM"/>
    </source>
</evidence>
<sequence length="331" mass="36026">MWAVNTNPVRQKRGRKVKKLLTAVIVAALAWSGFWFVSVHFERKAIDGWIEARRAEGWTASYEDLSFQGFPNRVDARLSGLVLESPEGLRWEAPFVDIYRLVYNFGHEILAFPPQMTLTTELGETQVASDGMRASFVHEGDIVVRANFESQTLNLTGATTAALAGLTAALTRDEGQDTSYRIAVGADAIAGSGGRVADAIRLDAGFDTDLPLRVGRQAGPHPQPLRVDLRLAEYKVDDLQLKVAGDVDVDDDGKLDGQVTVKAVNWREMIDLARQSGQLPEGMAKALEDGLGLVAGLSGNRDTLDLPLTLDRGIARLGPIPLGEAPRLRFP</sequence>
<gene>
    <name evidence="2" type="ORF">SAMN04488050_11040</name>
</gene>
<keyword evidence="3" id="KW-1185">Reference proteome</keyword>
<feature type="transmembrane region" description="Helical" evidence="1">
    <location>
        <begin position="20"/>
        <end position="37"/>
    </location>
</feature>
<name>A0A1I6V7Q4_9RHOB</name>
<evidence type="ECO:0000313" key="3">
    <source>
        <dbReference type="Proteomes" id="UP000199392"/>
    </source>
</evidence>
<dbReference type="InterPro" id="IPR018666">
    <property type="entry name" value="DUF2125"/>
</dbReference>
<keyword evidence="1" id="KW-1133">Transmembrane helix</keyword>
<dbReference type="AlphaFoldDB" id="A0A1I6V7Q4"/>
<keyword evidence="1" id="KW-0812">Transmembrane</keyword>
<organism evidence="2 3">
    <name type="scientific">Alloyangia pacifica</name>
    <dbReference type="NCBI Taxonomy" id="311180"/>
    <lineage>
        <taxon>Bacteria</taxon>
        <taxon>Pseudomonadati</taxon>
        <taxon>Pseudomonadota</taxon>
        <taxon>Alphaproteobacteria</taxon>
        <taxon>Rhodobacterales</taxon>
        <taxon>Roseobacteraceae</taxon>
        <taxon>Alloyangia</taxon>
    </lineage>
</organism>
<evidence type="ECO:0000313" key="2">
    <source>
        <dbReference type="EMBL" id="SFT09709.1"/>
    </source>
</evidence>
<keyword evidence="1" id="KW-0472">Membrane</keyword>
<accession>A0A1I6V7Q4</accession>
<dbReference type="STRING" id="311180.SAMN04488050_11040"/>
<dbReference type="Proteomes" id="UP000199392">
    <property type="component" value="Unassembled WGS sequence"/>
</dbReference>
<protein>
    <recommendedName>
        <fullName evidence="4">DUF2125 domain-containing protein</fullName>
    </recommendedName>
</protein>